<name>A0A927D599_9RHOB</name>
<dbReference type="PROSITE" id="PS51257">
    <property type="entry name" value="PROKAR_LIPOPROTEIN"/>
    <property type="match status" value="1"/>
</dbReference>
<feature type="signal peptide" evidence="1">
    <location>
        <begin position="1"/>
        <end position="21"/>
    </location>
</feature>
<protein>
    <recommendedName>
        <fullName evidence="4">DUF3035 domain-containing protein</fullName>
    </recommendedName>
</protein>
<dbReference type="EMBL" id="JACTAG010000002">
    <property type="protein sequence ID" value="MBD3664483.1"/>
    <property type="molecule type" value="Genomic_DNA"/>
</dbReference>
<dbReference type="AlphaFoldDB" id="A0A927D599"/>
<comment type="caution">
    <text evidence="2">The sequence shown here is derived from an EMBL/GenBank/DDBJ whole genome shotgun (WGS) entry which is preliminary data.</text>
</comment>
<evidence type="ECO:0000313" key="2">
    <source>
        <dbReference type="EMBL" id="MBD3664483.1"/>
    </source>
</evidence>
<gene>
    <name evidence="2" type="ORF">H9Q16_11155</name>
</gene>
<dbReference type="Proteomes" id="UP000635142">
    <property type="component" value="Unassembled WGS sequence"/>
</dbReference>
<evidence type="ECO:0000256" key="1">
    <source>
        <dbReference type="SAM" id="SignalP"/>
    </source>
</evidence>
<reference evidence="2" key="1">
    <citation type="submission" date="2020-08" db="EMBL/GenBank/DDBJ databases">
        <title>Sulfitobacter aestuariivivens sp. nov., isolated from a tidal flat.</title>
        <authorList>
            <person name="Park S."/>
            <person name="Yoon J.-H."/>
        </authorList>
    </citation>
    <scope>NUCLEOTIDE SEQUENCE</scope>
    <source>
        <strain evidence="2">TSTF-M16</strain>
    </source>
</reference>
<evidence type="ECO:0000313" key="3">
    <source>
        <dbReference type="Proteomes" id="UP000635142"/>
    </source>
</evidence>
<dbReference type="RefSeq" id="WP_191075508.1">
    <property type="nucleotide sequence ID" value="NZ_JACTAG010000002.1"/>
</dbReference>
<keyword evidence="1" id="KW-0732">Signal</keyword>
<keyword evidence="3" id="KW-1185">Reference proteome</keyword>
<proteinExistence type="predicted"/>
<evidence type="ECO:0008006" key="4">
    <source>
        <dbReference type="Google" id="ProtNLM"/>
    </source>
</evidence>
<sequence>MRRAFVIPALVMGLLSLGACTQFPELDRTVSPQLENADYPALVPLEPLLAQATAGRVDAARTEAGLLGRVARLKARAARLRGSVLSGRERQRLAQGLQ</sequence>
<feature type="chain" id="PRO_5037779658" description="DUF3035 domain-containing protein" evidence="1">
    <location>
        <begin position="22"/>
        <end position="98"/>
    </location>
</feature>
<accession>A0A927D599</accession>
<organism evidence="2 3">
    <name type="scientific">Sulfitobacter aestuariivivens</name>
    <dbReference type="NCBI Taxonomy" id="2766981"/>
    <lineage>
        <taxon>Bacteria</taxon>
        <taxon>Pseudomonadati</taxon>
        <taxon>Pseudomonadota</taxon>
        <taxon>Alphaproteobacteria</taxon>
        <taxon>Rhodobacterales</taxon>
        <taxon>Roseobacteraceae</taxon>
        <taxon>Sulfitobacter</taxon>
    </lineage>
</organism>